<feature type="region of interest" description="Disordered" evidence="1">
    <location>
        <begin position="195"/>
        <end position="222"/>
    </location>
</feature>
<reference evidence="3" key="1">
    <citation type="journal article" date="2020" name="Fungal Divers.">
        <title>Resolving the Mortierellaceae phylogeny through synthesis of multi-gene phylogenetics and phylogenomics.</title>
        <authorList>
            <person name="Vandepol N."/>
            <person name="Liber J."/>
            <person name="Desiro A."/>
            <person name="Na H."/>
            <person name="Kennedy M."/>
            <person name="Barry K."/>
            <person name="Grigoriev I.V."/>
            <person name="Miller A.N."/>
            <person name="O'Donnell K."/>
            <person name="Stajich J.E."/>
            <person name="Bonito G."/>
        </authorList>
    </citation>
    <scope>NUCLEOTIDE SEQUENCE</scope>
    <source>
        <strain evidence="3">KOD1015</strain>
    </source>
</reference>
<feature type="compositionally biased region" description="Polar residues" evidence="1">
    <location>
        <begin position="1"/>
        <end position="13"/>
    </location>
</feature>
<organism evidence="3 4">
    <name type="scientific">Lunasporangiospora selenospora</name>
    <dbReference type="NCBI Taxonomy" id="979761"/>
    <lineage>
        <taxon>Eukaryota</taxon>
        <taxon>Fungi</taxon>
        <taxon>Fungi incertae sedis</taxon>
        <taxon>Mucoromycota</taxon>
        <taxon>Mortierellomycotina</taxon>
        <taxon>Mortierellomycetes</taxon>
        <taxon>Mortierellales</taxon>
        <taxon>Mortierellaceae</taxon>
        <taxon>Lunasporangiospora</taxon>
    </lineage>
</organism>
<evidence type="ECO:0000313" key="3">
    <source>
        <dbReference type="EMBL" id="KAF9578585.1"/>
    </source>
</evidence>
<feature type="region of interest" description="Disordered" evidence="1">
    <location>
        <begin position="35"/>
        <end position="54"/>
    </location>
</feature>
<feature type="transmembrane region" description="Helical" evidence="2">
    <location>
        <begin position="73"/>
        <end position="91"/>
    </location>
</feature>
<dbReference type="Gene3D" id="3.40.50.11340">
    <property type="match status" value="1"/>
</dbReference>
<keyword evidence="2" id="KW-1133">Transmembrane helix</keyword>
<keyword evidence="4" id="KW-1185">Reference proteome</keyword>
<sequence length="428" mass="47747">MTARSSSPMTPASRQERNRLPLHCHDLSTISRPFPPSALASPSASPSPNKKSLQVTWHPSVNRHQSAKRNRQVISALVVLLSFSTLTLVLYCYSGCDLATGLCNHPSQNQQRKVLPTTERSRGRERLAIVDHDGFVAAAAAPASTWDDTPANPSLSEFNFDNDPISEVSSHPDDDDLALEDDLDMDLDMDMEEGLKQESTDSQDDQADAWDEYDDTSTTTSPTFTVDEYLEFEEEDLEMVTPPNPQSQRQTDHETEFGDDPFQLPTPFSSLLDQGELYVTYLPYGGLAHQFSAMLRAIWLAKALDRTLVLPPMTRTRPDYSDSNDPNDHSPTPGGHRRHVDLYQQKWSDYLDLSTFIDLTGVKVVEIQTPLYASSMTRPLECQVHGGVGSLRPLDFTAKEYLKQSQLELVVKTWEGSSTKSRGGGLLR</sequence>
<keyword evidence="2" id="KW-0472">Membrane</keyword>
<feature type="compositionally biased region" description="Basic and acidic residues" evidence="1">
    <location>
        <begin position="14"/>
        <end position="26"/>
    </location>
</feature>
<name>A0A9P6FPT4_9FUNG</name>
<comment type="caution">
    <text evidence="3">The sequence shown here is derived from an EMBL/GenBank/DDBJ whole genome shotgun (WGS) entry which is preliminary data.</text>
</comment>
<feature type="region of interest" description="Disordered" evidence="1">
    <location>
        <begin position="1"/>
        <end position="26"/>
    </location>
</feature>
<feature type="region of interest" description="Disordered" evidence="1">
    <location>
        <begin position="144"/>
        <end position="179"/>
    </location>
</feature>
<evidence type="ECO:0000313" key="4">
    <source>
        <dbReference type="Proteomes" id="UP000780801"/>
    </source>
</evidence>
<evidence type="ECO:0000256" key="2">
    <source>
        <dbReference type="SAM" id="Phobius"/>
    </source>
</evidence>
<protein>
    <submittedName>
        <fullName evidence="3">Uncharacterized protein</fullName>
    </submittedName>
</protein>
<dbReference type="AlphaFoldDB" id="A0A9P6FPT4"/>
<dbReference type="OrthoDB" id="423313at2759"/>
<keyword evidence="2" id="KW-0812">Transmembrane</keyword>
<feature type="compositionally biased region" description="Low complexity" evidence="1">
    <location>
        <begin position="37"/>
        <end position="48"/>
    </location>
</feature>
<evidence type="ECO:0000256" key="1">
    <source>
        <dbReference type="SAM" id="MobiDB-lite"/>
    </source>
</evidence>
<feature type="region of interest" description="Disordered" evidence="1">
    <location>
        <begin position="315"/>
        <end position="338"/>
    </location>
</feature>
<dbReference type="EMBL" id="JAABOA010003507">
    <property type="protein sequence ID" value="KAF9578585.1"/>
    <property type="molecule type" value="Genomic_DNA"/>
</dbReference>
<accession>A0A9P6FPT4</accession>
<gene>
    <name evidence="3" type="ORF">BGW38_005545</name>
</gene>
<feature type="non-terminal residue" evidence="3">
    <location>
        <position position="428"/>
    </location>
</feature>
<dbReference type="Proteomes" id="UP000780801">
    <property type="component" value="Unassembled WGS sequence"/>
</dbReference>
<proteinExistence type="predicted"/>
<feature type="compositionally biased region" description="Acidic residues" evidence="1">
    <location>
        <begin position="201"/>
        <end position="215"/>
    </location>
</feature>